<organism evidence="1">
    <name type="scientific">Siphoviridae sp. ctrok7</name>
    <dbReference type="NCBI Taxonomy" id="2826480"/>
    <lineage>
        <taxon>Viruses</taxon>
        <taxon>Duplodnaviria</taxon>
        <taxon>Heunggongvirae</taxon>
        <taxon>Uroviricota</taxon>
        <taxon>Caudoviricetes</taxon>
    </lineage>
</organism>
<sequence length="101" mass="11991">MRVKQPEPFDPNREYSPGERCVYRGMVLIAEIWTAADARLANNNSAIFTQRCVRCKIQREDCPGIGRQCDKYNRTDRKTIFWRLAYPKTVRTNKKLEHDRK</sequence>
<reference evidence="1" key="1">
    <citation type="journal article" date="2021" name="Proc. Natl. Acad. Sci. U.S.A.">
        <title>A Catalog of Tens of Thousands of Viruses from Human Metagenomes Reveals Hidden Associations with Chronic Diseases.</title>
        <authorList>
            <person name="Tisza M.J."/>
            <person name="Buck C.B."/>
        </authorList>
    </citation>
    <scope>NUCLEOTIDE SEQUENCE</scope>
    <source>
        <strain evidence="1">Ctrok7</strain>
    </source>
</reference>
<name>A0A8S5NED1_9CAUD</name>
<accession>A0A8S5NED1</accession>
<dbReference type="EMBL" id="BK015149">
    <property type="protein sequence ID" value="DAD92993.1"/>
    <property type="molecule type" value="Genomic_DNA"/>
</dbReference>
<evidence type="ECO:0000313" key="1">
    <source>
        <dbReference type="EMBL" id="DAD92993.1"/>
    </source>
</evidence>
<proteinExistence type="predicted"/>
<protein>
    <submittedName>
        <fullName evidence="1">Uncharacterized protein</fullName>
    </submittedName>
</protein>